<evidence type="ECO:0000259" key="10">
    <source>
        <dbReference type="PROSITE" id="PS50262"/>
    </source>
</evidence>
<dbReference type="Proteomes" id="UP001558652">
    <property type="component" value="Unassembled WGS sequence"/>
</dbReference>
<evidence type="ECO:0000313" key="12">
    <source>
        <dbReference type="Proteomes" id="UP001558652"/>
    </source>
</evidence>
<feature type="transmembrane region" description="Helical" evidence="9">
    <location>
        <begin position="42"/>
        <end position="68"/>
    </location>
</feature>
<keyword evidence="3 9" id="KW-0812">Transmembrane</keyword>
<sequence>MDNLSSVSLDAFDCYDGPEANQTLACNETSPYEPIYEPPLSLIVFLSLCYGSISVAAVIGNGLVIWVIVTSRRMRNVTNYYIANLALADIVIGLFAIPFEVSRFLYAILIGQLFATRGDLRRNFLSRSLYRVR</sequence>
<accession>A0ABD0YJ47</accession>
<keyword evidence="5" id="KW-0297">G-protein coupled receptor</keyword>
<feature type="domain" description="G-protein coupled receptors family 1 profile" evidence="10">
    <location>
        <begin position="60"/>
        <end position="99"/>
    </location>
</feature>
<evidence type="ECO:0000256" key="4">
    <source>
        <dbReference type="ARBA" id="ARBA00022989"/>
    </source>
</evidence>
<comment type="subcellular location">
    <subcellularLocation>
        <location evidence="1">Membrane</location>
        <topology evidence="1">Multi-pass membrane protein</topology>
    </subcellularLocation>
</comment>
<evidence type="ECO:0000256" key="3">
    <source>
        <dbReference type="ARBA" id="ARBA00022692"/>
    </source>
</evidence>
<keyword evidence="6 9" id="KW-0472">Membrane</keyword>
<reference evidence="11 12" key="1">
    <citation type="submission" date="2024-07" db="EMBL/GenBank/DDBJ databases">
        <title>Chromosome-level genome assembly of the water stick insect Ranatra chinensis (Heteroptera: Nepidae).</title>
        <authorList>
            <person name="Liu X."/>
        </authorList>
    </citation>
    <scope>NUCLEOTIDE SEQUENCE [LARGE SCALE GENOMIC DNA]</scope>
    <source>
        <strain evidence="11">Cailab_2021Rc</strain>
        <tissue evidence="11">Muscle</tissue>
    </source>
</reference>
<keyword evidence="12" id="KW-1185">Reference proteome</keyword>
<evidence type="ECO:0000256" key="2">
    <source>
        <dbReference type="ARBA" id="ARBA00010663"/>
    </source>
</evidence>
<dbReference type="AlphaFoldDB" id="A0ABD0YJ47"/>
<keyword evidence="4 9" id="KW-1133">Transmembrane helix</keyword>
<dbReference type="PANTHER" id="PTHR45695">
    <property type="entry name" value="LEUCOKININ RECEPTOR-RELATED"/>
    <property type="match status" value="1"/>
</dbReference>
<comment type="similarity">
    <text evidence="2">Belongs to the G-protein coupled receptor 1 family.</text>
</comment>
<evidence type="ECO:0000256" key="9">
    <source>
        <dbReference type="SAM" id="Phobius"/>
    </source>
</evidence>
<dbReference type="GO" id="GO:0016020">
    <property type="term" value="C:membrane"/>
    <property type="evidence" value="ECO:0007669"/>
    <property type="project" value="UniProtKB-SubCell"/>
</dbReference>
<evidence type="ECO:0000256" key="7">
    <source>
        <dbReference type="ARBA" id="ARBA00023170"/>
    </source>
</evidence>
<dbReference type="Pfam" id="PF00001">
    <property type="entry name" value="7tm_1"/>
    <property type="match status" value="1"/>
</dbReference>
<dbReference type="Gene3D" id="1.20.1070.10">
    <property type="entry name" value="Rhodopsin 7-helix transmembrane proteins"/>
    <property type="match status" value="1"/>
</dbReference>
<dbReference type="GO" id="GO:0004930">
    <property type="term" value="F:G protein-coupled receptor activity"/>
    <property type="evidence" value="ECO:0007669"/>
    <property type="project" value="UniProtKB-KW"/>
</dbReference>
<protein>
    <recommendedName>
        <fullName evidence="10">G-protein coupled receptors family 1 profile domain-containing protein</fullName>
    </recommendedName>
</protein>
<dbReference type="InterPro" id="IPR017452">
    <property type="entry name" value="GPCR_Rhodpsn_7TM"/>
</dbReference>
<keyword evidence="8" id="KW-0807">Transducer</keyword>
<keyword evidence="7" id="KW-0675">Receptor</keyword>
<feature type="transmembrane region" description="Helical" evidence="9">
    <location>
        <begin position="80"/>
        <end position="97"/>
    </location>
</feature>
<evidence type="ECO:0000313" key="11">
    <source>
        <dbReference type="EMBL" id="KAL1131311.1"/>
    </source>
</evidence>
<name>A0ABD0YJ47_9HEMI</name>
<comment type="caution">
    <text evidence="11">The sequence shown here is derived from an EMBL/GenBank/DDBJ whole genome shotgun (WGS) entry which is preliminary data.</text>
</comment>
<evidence type="ECO:0000256" key="1">
    <source>
        <dbReference type="ARBA" id="ARBA00004141"/>
    </source>
</evidence>
<evidence type="ECO:0000256" key="5">
    <source>
        <dbReference type="ARBA" id="ARBA00023040"/>
    </source>
</evidence>
<gene>
    <name evidence="11" type="ORF">AAG570_010929</name>
</gene>
<evidence type="ECO:0000256" key="6">
    <source>
        <dbReference type="ARBA" id="ARBA00023136"/>
    </source>
</evidence>
<dbReference type="PRINTS" id="PR00237">
    <property type="entry name" value="GPCRRHODOPSN"/>
</dbReference>
<dbReference type="PROSITE" id="PS50262">
    <property type="entry name" value="G_PROTEIN_RECEP_F1_2"/>
    <property type="match status" value="1"/>
</dbReference>
<organism evidence="11 12">
    <name type="scientific">Ranatra chinensis</name>
    <dbReference type="NCBI Taxonomy" id="642074"/>
    <lineage>
        <taxon>Eukaryota</taxon>
        <taxon>Metazoa</taxon>
        <taxon>Ecdysozoa</taxon>
        <taxon>Arthropoda</taxon>
        <taxon>Hexapoda</taxon>
        <taxon>Insecta</taxon>
        <taxon>Pterygota</taxon>
        <taxon>Neoptera</taxon>
        <taxon>Paraneoptera</taxon>
        <taxon>Hemiptera</taxon>
        <taxon>Heteroptera</taxon>
        <taxon>Panheteroptera</taxon>
        <taxon>Nepomorpha</taxon>
        <taxon>Nepidae</taxon>
        <taxon>Ranatrinae</taxon>
        <taxon>Ranatra</taxon>
    </lineage>
</organism>
<dbReference type="PANTHER" id="PTHR45695:SF9">
    <property type="entry name" value="LEUCOKININ RECEPTOR"/>
    <property type="match status" value="1"/>
</dbReference>
<proteinExistence type="inferred from homology"/>
<evidence type="ECO:0000256" key="8">
    <source>
        <dbReference type="ARBA" id="ARBA00023224"/>
    </source>
</evidence>
<dbReference type="InterPro" id="IPR000276">
    <property type="entry name" value="GPCR_Rhodpsn"/>
</dbReference>
<dbReference type="SUPFAM" id="SSF81321">
    <property type="entry name" value="Family A G protein-coupled receptor-like"/>
    <property type="match status" value="1"/>
</dbReference>
<dbReference type="EMBL" id="JBFDAA010000006">
    <property type="protein sequence ID" value="KAL1131311.1"/>
    <property type="molecule type" value="Genomic_DNA"/>
</dbReference>